<protein>
    <submittedName>
        <fullName evidence="4">DMT family transporter</fullName>
    </submittedName>
</protein>
<feature type="transmembrane region" description="Helical" evidence="2">
    <location>
        <begin position="39"/>
        <end position="62"/>
    </location>
</feature>
<evidence type="ECO:0000259" key="3">
    <source>
        <dbReference type="Pfam" id="PF00892"/>
    </source>
</evidence>
<dbReference type="InterPro" id="IPR052756">
    <property type="entry name" value="Alkyne_AA_exporter"/>
</dbReference>
<feature type="domain" description="EamA" evidence="3">
    <location>
        <begin position="158"/>
        <end position="291"/>
    </location>
</feature>
<evidence type="ECO:0000256" key="2">
    <source>
        <dbReference type="SAM" id="Phobius"/>
    </source>
</evidence>
<keyword evidence="2" id="KW-1133">Transmembrane helix</keyword>
<organism evidence="4 5">
    <name type="scientific">Streptomyces atriruber</name>
    <dbReference type="NCBI Taxonomy" id="545121"/>
    <lineage>
        <taxon>Bacteria</taxon>
        <taxon>Bacillati</taxon>
        <taxon>Actinomycetota</taxon>
        <taxon>Actinomycetes</taxon>
        <taxon>Kitasatosporales</taxon>
        <taxon>Streptomycetaceae</taxon>
        <taxon>Streptomyces</taxon>
    </lineage>
</organism>
<evidence type="ECO:0000313" key="4">
    <source>
        <dbReference type="EMBL" id="MEU6822453.1"/>
    </source>
</evidence>
<dbReference type="RefSeq" id="WP_359350006.1">
    <property type="nucleotide sequence ID" value="NZ_JBEYXV010000008.1"/>
</dbReference>
<feature type="transmembrane region" description="Helical" evidence="2">
    <location>
        <begin position="131"/>
        <end position="150"/>
    </location>
</feature>
<evidence type="ECO:0000256" key="1">
    <source>
        <dbReference type="ARBA" id="ARBA00007362"/>
    </source>
</evidence>
<feature type="domain" description="EamA" evidence="3">
    <location>
        <begin position="18"/>
        <end position="145"/>
    </location>
</feature>
<evidence type="ECO:0000313" key="5">
    <source>
        <dbReference type="Proteomes" id="UP001551176"/>
    </source>
</evidence>
<feature type="transmembrane region" description="Helical" evidence="2">
    <location>
        <begin position="12"/>
        <end position="33"/>
    </location>
</feature>
<dbReference type="InterPro" id="IPR037185">
    <property type="entry name" value="EmrE-like"/>
</dbReference>
<gene>
    <name evidence="4" type="ORF">ABZ921_17655</name>
</gene>
<feature type="transmembrane region" description="Helical" evidence="2">
    <location>
        <begin position="253"/>
        <end position="269"/>
    </location>
</feature>
<feature type="transmembrane region" description="Helical" evidence="2">
    <location>
        <begin position="156"/>
        <end position="177"/>
    </location>
</feature>
<dbReference type="SUPFAM" id="SSF103481">
    <property type="entry name" value="Multidrug resistance efflux transporter EmrE"/>
    <property type="match status" value="2"/>
</dbReference>
<reference evidence="4 5" key="1">
    <citation type="submission" date="2024-06" db="EMBL/GenBank/DDBJ databases">
        <title>The Natural Products Discovery Center: Release of the First 8490 Sequenced Strains for Exploring Actinobacteria Biosynthetic Diversity.</title>
        <authorList>
            <person name="Kalkreuter E."/>
            <person name="Kautsar S.A."/>
            <person name="Yang D."/>
            <person name="Bader C.D."/>
            <person name="Teijaro C.N."/>
            <person name="Fluegel L."/>
            <person name="Davis C.M."/>
            <person name="Simpson J.R."/>
            <person name="Lauterbach L."/>
            <person name="Steele A.D."/>
            <person name="Gui C."/>
            <person name="Meng S."/>
            <person name="Li G."/>
            <person name="Viehrig K."/>
            <person name="Ye F."/>
            <person name="Su P."/>
            <person name="Kiefer A.F."/>
            <person name="Nichols A."/>
            <person name="Cepeda A.J."/>
            <person name="Yan W."/>
            <person name="Fan B."/>
            <person name="Jiang Y."/>
            <person name="Adhikari A."/>
            <person name="Zheng C.-J."/>
            <person name="Schuster L."/>
            <person name="Cowan T.M."/>
            <person name="Smanski M.J."/>
            <person name="Chevrette M.G."/>
            <person name="De Carvalho L.P.S."/>
            <person name="Shen B."/>
        </authorList>
    </citation>
    <scope>NUCLEOTIDE SEQUENCE [LARGE SCALE GENOMIC DNA]</scope>
    <source>
        <strain evidence="4 5">NPDC046838</strain>
    </source>
</reference>
<proteinExistence type="inferred from homology"/>
<comment type="caution">
    <text evidence="4">The sequence shown here is derived from an EMBL/GenBank/DDBJ whole genome shotgun (WGS) entry which is preliminary data.</text>
</comment>
<feature type="transmembrane region" description="Helical" evidence="2">
    <location>
        <begin position="106"/>
        <end position="124"/>
    </location>
</feature>
<feature type="transmembrane region" description="Helical" evidence="2">
    <location>
        <begin position="275"/>
        <end position="291"/>
    </location>
</feature>
<name>A0ABV3BN96_9ACTN</name>
<feature type="transmembrane region" description="Helical" evidence="2">
    <location>
        <begin position="74"/>
        <end position="94"/>
    </location>
</feature>
<keyword evidence="5" id="KW-1185">Reference proteome</keyword>
<keyword evidence="2" id="KW-0472">Membrane</keyword>
<sequence length="322" mass="32699">MDGDAGQTNKIGGRVLAAASVTVVLWASSFISIRSSGEHFGPGALAFGRLAVASLVLGVILLIRRGGIPPREAWLGIVTSGALWFGAYMVALNWGEREVDAGTASMIVNVGPILMALLGGWLLKEGFPPKLMAGMAVSFAGAVVVGFATSGGGGSSLLGVLLCLVAAVVYAVGVVLQKPTLKHATPLQVTTFGALTGAVVCAPFAGQFVSEVGKAPASATAQVVYLGVFPTALAFSTWAYAISRSTAGKMGSTTYAVPVIVILMSWLFLGEVPGWLALLGGLLCLSGVAVSRMRGKVREQAPVDPVAGPVGAEAEAAAESTR</sequence>
<feature type="transmembrane region" description="Helical" evidence="2">
    <location>
        <begin position="222"/>
        <end position="241"/>
    </location>
</feature>
<dbReference type="InterPro" id="IPR000620">
    <property type="entry name" value="EamA_dom"/>
</dbReference>
<dbReference type="PANTHER" id="PTHR12715">
    <property type="entry name" value="TRANSPORTER, DRUG/METABOLITE EXPORTER FAMILY"/>
    <property type="match status" value="1"/>
</dbReference>
<keyword evidence="2" id="KW-0812">Transmembrane</keyword>
<feature type="transmembrane region" description="Helical" evidence="2">
    <location>
        <begin position="189"/>
        <end position="210"/>
    </location>
</feature>
<accession>A0ABV3BN96</accession>
<dbReference type="PANTHER" id="PTHR12715:SF4">
    <property type="entry name" value="EAMA DOMAIN-CONTAINING PROTEIN"/>
    <property type="match status" value="1"/>
</dbReference>
<dbReference type="Pfam" id="PF00892">
    <property type="entry name" value="EamA"/>
    <property type="match status" value="2"/>
</dbReference>
<dbReference type="EMBL" id="JBEYXV010000008">
    <property type="protein sequence ID" value="MEU6822453.1"/>
    <property type="molecule type" value="Genomic_DNA"/>
</dbReference>
<dbReference type="Proteomes" id="UP001551176">
    <property type="component" value="Unassembled WGS sequence"/>
</dbReference>
<comment type="similarity">
    <text evidence="1">Belongs to the EamA transporter family.</text>
</comment>